<comment type="caution">
    <text evidence="8">The sequence shown here is derived from an EMBL/GenBank/DDBJ whole genome shotgun (WGS) entry which is preliminary data.</text>
</comment>
<evidence type="ECO:0000256" key="6">
    <source>
        <dbReference type="SAM" id="Phobius"/>
    </source>
</evidence>
<feature type="transmembrane region" description="Helical" evidence="6">
    <location>
        <begin position="143"/>
        <end position="159"/>
    </location>
</feature>
<feature type="transmembrane region" description="Helical" evidence="6">
    <location>
        <begin position="115"/>
        <end position="131"/>
    </location>
</feature>
<feature type="domain" description="EamA" evidence="7">
    <location>
        <begin position="2"/>
        <end position="131"/>
    </location>
</feature>
<dbReference type="Gene3D" id="1.10.3730.20">
    <property type="match status" value="1"/>
</dbReference>
<feature type="transmembrane region" description="Helical" evidence="6">
    <location>
        <begin position="235"/>
        <end position="256"/>
    </location>
</feature>
<dbReference type="InterPro" id="IPR050638">
    <property type="entry name" value="AA-Vitamin_Transporters"/>
</dbReference>
<comment type="subcellular location">
    <subcellularLocation>
        <location evidence="1">Membrane</location>
        <topology evidence="1">Multi-pass membrane protein</topology>
    </subcellularLocation>
</comment>
<evidence type="ECO:0000256" key="2">
    <source>
        <dbReference type="ARBA" id="ARBA00007362"/>
    </source>
</evidence>
<keyword evidence="5 6" id="KW-0472">Membrane</keyword>
<evidence type="ECO:0000256" key="3">
    <source>
        <dbReference type="ARBA" id="ARBA00022692"/>
    </source>
</evidence>
<evidence type="ECO:0000259" key="7">
    <source>
        <dbReference type="Pfam" id="PF00892"/>
    </source>
</evidence>
<dbReference type="InterPro" id="IPR000620">
    <property type="entry name" value="EamA_dom"/>
</dbReference>
<evidence type="ECO:0000256" key="4">
    <source>
        <dbReference type="ARBA" id="ARBA00022989"/>
    </source>
</evidence>
<dbReference type="PANTHER" id="PTHR32322">
    <property type="entry name" value="INNER MEMBRANE TRANSPORTER"/>
    <property type="match status" value="1"/>
</dbReference>
<keyword evidence="3 6" id="KW-0812">Transmembrane</keyword>
<dbReference type="SUPFAM" id="SSF103481">
    <property type="entry name" value="Multidrug resistance efflux transporter EmrE"/>
    <property type="match status" value="2"/>
</dbReference>
<evidence type="ECO:0000256" key="5">
    <source>
        <dbReference type="ARBA" id="ARBA00023136"/>
    </source>
</evidence>
<feature type="domain" description="EamA" evidence="7">
    <location>
        <begin position="153"/>
        <end position="279"/>
    </location>
</feature>
<dbReference type="EMBL" id="JASMRN010000001">
    <property type="protein sequence ID" value="MEZ7513937.1"/>
    <property type="molecule type" value="Genomic_DNA"/>
</dbReference>
<keyword evidence="9" id="KW-1185">Reference proteome</keyword>
<evidence type="ECO:0000313" key="8">
    <source>
        <dbReference type="EMBL" id="MEZ7513937.1"/>
    </source>
</evidence>
<name>A0ABV4K8G1_9FLAO</name>
<dbReference type="InterPro" id="IPR037185">
    <property type="entry name" value="EmrE-like"/>
</dbReference>
<reference evidence="8 9" key="1">
    <citation type="submission" date="2023-05" db="EMBL/GenBank/DDBJ databases">
        <title>Adaptations of aquatic viruses from atmosphere-close ecosystems of the Central Arctic Ocean.</title>
        <authorList>
            <person name="Rahlff J."/>
            <person name="Holmfeldt K."/>
        </authorList>
    </citation>
    <scope>NUCLEOTIDE SEQUENCE [LARGE SCALE GENOMIC DNA]</scope>
    <source>
        <strain evidence="8 9">Arc14</strain>
    </source>
</reference>
<feature type="transmembrane region" description="Helical" evidence="6">
    <location>
        <begin position="91"/>
        <end position="108"/>
    </location>
</feature>
<dbReference type="RefSeq" id="WP_371567397.1">
    <property type="nucleotide sequence ID" value="NZ_JASMRN010000001.1"/>
</dbReference>
<feature type="transmembrane region" description="Helical" evidence="6">
    <location>
        <begin position="171"/>
        <end position="191"/>
    </location>
</feature>
<dbReference type="PANTHER" id="PTHR32322:SF2">
    <property type="entry name" value="EAMA DOMAIN-CONTAINING PROTEIN"/>
    <property type="match status" value="1"/>
</dbReference>
<dbReference type="Proteomes" id="UP001568894">
    <property type="component" value="Unassembled WGS sequence"/>
</dbReference>
<evidence type="ECO:0000313" key="9">
    <source>
        <dbReference type="Proteomes" id="UP001568894"/>
    </source>
</evidence>
<sequence>MLFLILSILCSVTVGIIFKVGRKQNLNISQVVAWNYMMALILCYFFFSPDLKAINATAPWQIYIPLGILLPTIFLFLAASIKHMGIVKTDAAQRLSLFIPIVAAWFLFGEEFSKIKLLAFLIALPALVLILSKKTDNQNGKWLYPAVVLVGFGAIDILFKQIALATSLPFTTSLFITFGISLVVILIYVIYEASIKKVSFKSSNLYFGLLVGLFNFGNILFYLKAHQAFAKNPSTVFAAMNMGVIVIGSLVGVLIFKEKLNSKNYVGLTFALVAIILITYSQMMVA</sequence>
<comment type="similarity">
    <text evidence="2">Belongs to the EamA transporter family.</text>
</comment>
<gene>
    <name evidence="8" type="ORF">QO192_01435</name>
</gene>
<feature type="transmembrane region" description="Helical" evidence="6">
    <location>
        <begin position="262"/>
        <end position="280"/>
    </location>
</feature>
<protein>
    <submittedName>
        <fullName evidence="8">DMT family transporter</fullName>
    </submittedName>
</protein>
<dbReference type="Pfam" id="PF00892">
    <property type="entry name" value="EamA"/>
    <property type="match status" value="2"/>
</dbReference>
<accession>A0ABV4K8G1</accession>
<proteinExistence type="inferred from homology"/>
<organism evidence="8 9">
    <name type="scientific">Flavobacterium frigidarium</name>
    <dbReference type="NCBI Taxonomy" id="99286"/>
    <lineage>
        <taxon>Bacteria</taxon>
        <taxon>Pseudomonadati</taxon>
        <taxon>Bacteroidota</taxon>
        <taxon>Flavobacteriia</taxon>
        <taxon>Flavobacteriales</taxon>
        <taxon>Flavobacteriaceae</taxon>
        <taxon>Flavobacterium</taxon>
    </lineage>
</organism>
<feature type="transmembrane region" description="Helical" evidence="6">
    <location>
        <begin position="31"/>
        <end position="48"/>
    </location>
</feature>
<evidence type="ECO:0000256" key="1">
    <source>
        <dbReference type="ARBA" id="ARBA00004141"/>
    </source>
</evidence>
<feature type="transmembrane region" description="Helical" evidence="6">
    <location>
        <begin position="203"/>
        <end position="223"/>
    </location>
</feature>
<feature type="transmembrane region" description="Helical" evidence="6">
    <location>
        <begin position="60"/>
        <end position="79"/>
    </location>
</feature>
<keyword evidence="4 6" id="KW-1133">Transmembrane helix</keyword>